<gene>
    <name evidence="1" type="ORF">LCGC14_2079030</name>
</gene>
<proteinExistence type="predicted"/>
<feature type="non-terminal residue" evidence="1">
    <location>
        <position position="1"/>
    </location>
</feature>
<sequence>PEATAEYRASLERDAADEADVEEVLAADAAEVEAFNRAAVILRSGSSTEQKFAAIAKLFDDMAANW</sequence>
<evidence type="ECO:0000313" key="1">
    <source>
        <dbReference type="EMBL" id="KKL73032.1"/>
    </source>
</evidence>
<dbReference type="AlphaFoldDB" id="A0A0F9HD31"/>
<comment type="caution">
    <text evidence="1">The sequence shown here is derived from an EMBL/GenBank/DDBJ whole genome shotgun (WGS) entry which is preliminary data.</text>
</comment>
<dbReference type="EMBL" id="LAZR01025088">
    <property type="protein sequence ID" value="KKL73032.1"/>
    <property type="molecule type" value="Genomic_DNA"/>
</dbReference>
<name>A0A0F9HD31_9ZZZZ</name>
<accession>A0A0F9HD31</accession>
<organism evidence="1">
    <name type="scientific">marine sediment metagenome</name>
    <dbReference type="NCBI Taxonomy" id="412755"/>
    <lineage>
        <taxon>unclassified sequences</taxon>
        <taxon>metagenomes</taxon>
        <taxon>ecological metagenomes</taxon>
    </lineage>
</organism>
<protein>
    <submittedName>
        <fullName evidence="1">Uncharacterized protein</fullName>
    </submittedName>
</protein>
<reference evidence="1" key="1">
    <citation type="journal article" date="2015" name="Nature">
        <title>Complex archaea that bridge the gap between prokaryotes and eukaryotes.</title>
        <authorList>
            <person name="Spang A."/>
            <person name="Saw J.H."/>
            <person name="Jorgensen S.L."/>
            <person name="Zaremba-Niedzwiedzka K."/>
            <person name="Martijn J."/>
            <person name="Lind A.E."/>
            <person name="van Eijk R."/>
            <person name="Schleper C."/>
            <person name="Guy L."/>
            <person name="Ettema T.J."/>
        </authorList>
    </citation>
    <scope>NUCLEOTIDE SEQUENCE</scope>
</reference>